<comment type="caution">
    <text evidence="1">The sequence shown here is derived from an EMBL/GenBank/DDBJ whole genome shotgun (WGS) entry which is preliminary data.</text>
</comment>
<name>A0A8H9GL34_9MICO</name>
<gene>
    <name evidence="1" type="ORF">GCM10010102_34470</name>
</gene>
<evidence type="ECO:0000313" key="2">
    <source>
        <dbReference type="Proteomes" id="UP000655589"/>
    </source>
</evidence>
<proteinExistence type="predicted"/>
<dbReference type="EMBL" id="BMPT01000016">
    <property type="protein sequence ID" value="GGM36207.1"/>
    <property type="molecule type" value="Genomic_DNA"/>
</dbReference>
<evidence type="ECO:0000313" key="1">
    <source>
        <dbReference type="EMBL" id="GGM36207.1"/>
    </source>
</evidence>
<accession>A0A8H9GL34</accession>
<reference evidence="1" key="2">
    <citation type="submission" date="2020-09" db="EMBL/GenBank/DDBJ databases">
        <authorList>
            <person name="Sun Q."/>
            <person name="Ohkuma M."/>
        </authorList>
    </citation>
    <scope>NUCLEOTIDE SEQUENCE</scope>
    <source>
        <strain evidence="1">JCM 3051</strain>
    </source>
</reference>
<dbReference type="Proteomes" id="UP000655589">
    <property type="component" value="Unassembled WGS sequence"/>
</dbReference>
<dbReference type="AlphaFoldDB" id="A0A8H9GL34"/>
<reference evidence="1" key="1">
    <citation type="journal article" date="2014" name="Int. J. Syst. Evol. Microbiol.">
        <title>Complete genome sequence of Corynebacterium casei LMG S-19264T (=DSM 44701T), isolated from a smear-ripened cheese.</title>
        <authorList>
            <consortium name="US DOE Joint Genome Institute (JGI-PGF)"/>
            <person name="Walter F."/>
            <person name="Albersmeier A."/>
            <person name="Kalinowski J."/>
            <person name="Ruckert C."/>
        </authorList>
    </citation>
    <scope>NUCLEOTIDE SEQUENCE</scope>
    <source>
        <strain evidence="1">JCM 3051</strain>
    </source>
</reference>
<organism evidence="1 2">
    <name type="scientific">Promicromonospora citrea</name>
    <dbReference type="NCBI Taxonomy" id="43677"/>
    <lineage>
        <taxon>Bacteria</taxon>
        <taxon>Bacillati</taxon>
        <taxon>Actinomycetota</taxon>
        <taxon>Actinomycetes</taxon>
        <taxon>Micrococcales</taxon>
        <taxon>Promicromonosporaceae</taxon>
        <taxon>Promicromonospora</taxon>
    </lineage>
</organism>
<dbReference type="RefSeq" id="WP_171104392.1">
    <property type="nucleotide sequence ID" value="NZ_BMPT01000016.1"/>
</dbReference>
<keyword evidence="2" id="KW-1185">Reference proteome</keyword>
<sequence length="125" mass="13481">MTDLLVAVTPGEHRFDSDRIAAAAVRRWPSAEDVDITGPELADLARLLSKQLTIGDGRHVVVANFHADNQAIGVEGDDELEAEFIALLAQHTTFPDDGIVVVHWADDIVALRPNMAPAEVQALHG</sequence>
<protein>
    <submittedName>
        <fullName evidence="1">Uncharacterized protein</fullName>
    </submittedName>
</protein>